<evidence type="ECO:0000259" key="4">
    <source>
        <dbReference type="PROSITE" id="PS50932"/>
    </source>
</evidence>
<dbReference type="GO" id="GO:0000976">
    <property type="term" value="F:transcription cis-regulatory region binding"/>
    <property type="evidence" value="ECO:0007669"/>
    <property type="project" value="TreeGrafter"/>
</dbReference>
<dbReference type="KEGG" id="lal:AT746_17130"/>
<evidence type="ECO:0000256" key="3">
    <source>
        <dbReference type="ARBA" id="ARBA00023163"/>
    </source>
</evidence>
<gene>
    <name evidence="5" type="ORF">AT746_17130</name>
</gene>
<dbReference type="SUPFAM" id="SSF53822">
    <property type="entry name" value="Periplasmic binding protein-like I"/>
    <property type="match status" value="1"/>
</dbReference>
<dbReference type="SUPFAM" id="SSF47413">
    <property type="entry name" value="lambda repressor-like DNA-binding domains"/>
    <property type="match status" value="1"/>
</dbReference>
<dbReference type="CDD" id="cd06270">
    <property type="entry name" value="PBP1_GalS-like"/>
    <property type="match status" value="1"/>
</dbReference>
<dbReference type="Gene3D" id="3.40.50.2300">
    <property type="match status" value="2"/>
</dbReference>
<dbReference type="CDD" id="cd01392">
    <property type="entry name" value="HTH_LacI"/>
    <property type="match status" value="1"/>
</dbReference>
<keyword evidence="3" id="KW-0804">Transcription</keyword>
<dbReference type="Gene3D" id="1.10.260.40">
    <property type="entry name" value="lambda repressor-like DNA-binding domains"/>
    <property type="match status" value="1"/>
</dbReference>
<keyword evidence="1" id="KW-0805">Transcription regulation</keyword>
<evidence type="ECO:0000256" key="1">
    <source>
        <dbReference type="ARBA" id="ARBA00023015"/>
    </source>
</evidence>
<dbReference type="Pfam" id="PF13377">
    <property type="entry name" value="Peripla_BP_3"/>
    <property type="match status" value="1"/>
</dbReference>
<evidence type="ECO:0000313" key="5">
    <source>
        <dbReference type="EMBL" id="ALS99817.1"/>
    </source>
</evidence>
<dbReference type="SMART" id="SM00354">
    <property type="entry name" value="HTH_LACI"/>
    <property type="match status" value="1"/>
</dbReference>
<proteinExistence type="predicted"/>
<dbReference type="STRING" id="1526571.AT746_17130"/>
<accession>A0A0U3B8C1</accession>
<reference evidence="5 6" key="1">
    <citation type="submission" date="2015-12" db="EMBL/GenBank/DDBJ databases">
        <title>Complete genome of Lacimicrobium alkaliphilum KCTC 32984.</title>
        <authorList>
            <person name="Kim S.-G."/>
            <person name="Lee Y.-J."/>
        </authorList>
    </citation>
    <scope>NUCLEOTIDE SEQUENCE [LARGE SCALE GENOMIC DNA]</scope>
    <source>
        <strain evidence="5 6">YelD216</strain>
    </source>
</reference>
<dbReference type="GO" id="GO:0003700">
    <property type="term" value="F:DNA-binding transcription factor activity"/>
    <property type="evidence" value="ECO:0007669"/>
    <property type="project" value="TreeGrafter"/>
</dbReference>
<dbReference type="InterPro" id="IPR028082">
    <property type="entry name" value="Peripla_BP_I"/>
</dbReference>
<dbReference type="InterPro" id="IPR046335">
    <property type="entry name" value="LacI/GalR-like_sensor"/>
</dbReference>
<dbReference type="PANTHER" id="PTHR30146:SF109">
    <property type="entry name" value="HTH-TYPE TRANSCRIPTIONAL REGULATOR GALS"/>
    <property type="match status" value="1"/>
</dbReference>
<keyword evidence="6" id="KW-1185">Reference proteome</keyword>
<dbReference type="Pfam" id="PF00356">
    <property type="entry name" value="LacI"/>
    <property type="match status" value="1"/>
</dbReference>
<feature type="domain" description="HTH lacI-type" evidence="4">
    <location>
        <begin position="2"/>
        <end position="56"/>
    </location>
</feature>
<dbReference type="EMBL" id="CP013650">
    <property type="protein sequence ID" value="ALS99817.1"/>
    <property type="molecule type" value="Genomic_DNA"/>
</dbReference>
<protein>
    <submittedName>
        <fullName evidence="5">LacI family transcriptional regulator</fullName>
    </submittedName>
</protein>
<dbReference type="OrthoDB" id="9798934at2"/>
<organism evidence="5 6">
    <name type="scientific">Lacimicrobium alkaliphilum</name>
    <dbReference type="NCBI Taxonomy" id="1526571"/>
    <lineage>
        <taxon>Bacteria</taxon>
        <taxon>Pseudomonadati</taxon>
        <taxon>Pseudomonadota</taxon>
        <taxon>Gammaproteobacteria</taxon>
        <taxon>Alteromonadales</taxon>
        <taxon>Alteromonadaceae</taxon>
        <taxon>Lacimicrobium</taxon>
    </lineage>
</organism>
<evidence type="ECO:0000256" key="2">
    <source>
        <dbReference type="ARBA" id="ARBA00023125"/>
    </source>
</evidence>
<dbReference type="Proteomes" id="UP000068447">
    <property type="component" value="Chromosome"/>
</dbReference>
<dbReference type="PROSITE" id="PS50932">
    <property type="entry name" value="HTH_LACI_2"/>
    <property type="match status" value="1"/>
</dbReference>
<sequence length="333" mass="36589">MATIYQVSELAGVSLATVSRVMNGNTRVSEAKRAKVLEAMKELNYRPNSIAQSLASNCTNSVGLLVSELYGPFFGEMMSGVEGELRAAGKHVIVAAGHSDEASEKDAIEFLISRKCDALILHVDAVSDQYLLELNQSGIPVVVINRSIPGLMENCICLNNELGGYLATKTMLEMGHRQIAYVSGPTWKTDVRDRLAGHRRALQEFGCAMPESLFIEGDFHEEGGVLALQQLLQQSESFTAVVCANDEMACGVMNCARDNNLDVPGDISVMGFDNVIMSRYTFPHLTTIDFPSGEMGSMAANWVRHHIYQDKKKPLHNLFEPTVVMRDSVRRLA</sequence>
<keyword evidence="2" id="KW-0238">DNA-binding</keyword>
<evidence type="ECO:0000313" key="6">
    <source>
        <dbReference type="Proteomes" id="UP000068447"/>
    </source>
</evidence>
<dbReference type="AlphaFoldDB" id="A0A0U3B8C1"/>
<dbReference type="RefSeq" id="WP_062482908.1">
    <property type="nucleotide sequence ID" value="NZ_CP013650.1"/>
</dbReference>
<dbReference type="InterPro" id="IPR000843">
    <property type="entry name" value="HTH_LacI"/>
</dbReference>
<dbReference type="PANTHER" id="PTHR30146">
    <property type="entry name" value="LACI-RELATED TRANSCRIPTIONAL REPRESSOR"/>
    <property type="match status" value="1"/>
</dbReference>
<name>A0A0U3B8C1_9ALTE</name>
<dbReference type="InterPro" id="IPR010982">
    <property type="entry name" value="Lambda_DNA-bd_dom_sf"/>
</dbReference>